<dbReference type="Gene3D" id="3.40.50.2300">
    <property type="match status" value="1"/>
</dbReference>
<feature type="domain" description="HTH luxR-type" evidence="4">
    <location>
        <begin position="145"/>
        <end position="210"/>
    </location>
</feature>
<sequence>MSIRVLIADDHAVVRDGLSLVLSQLDGFDVVGEAATGDEAVKQAVILRPDVVLMDVQMPGLDGVEATRRITDQVPSVAVLMLSMYSDEAAAVGAMRAGARGYLLKGAGHADVAAALHAVVAGQAIFGEGVADVLLAQIGTAGPTRDYPFPRLSEREREVLDLLVDGRRTNEIAAALFVSPKTVSNQLTSIYGKLGVTDRTQAVLLAREQGLPFR</sequence>
<comment type="caution">
    <text evidence="6">The sequence shown here is derived from an EMBL/GenBank/DDBJ whole genome shotgun (WGS) entry which is preliminary data.</text>
</comment>
<gene>
    <name evidence="6" type="ORF">EKO23_22810</name>
</gene>
<dbReference type="GO" id="GO:0000160">
    <property type="term" value="P:phosphorelay signal transduction system"/>
    <property type="evidence" value="ECO:0007669"/>
    <property type="project" value="InterPro"/>
</dbReference>
<dbReference type="EMBL" id="SDKM01000057">
    <property type="protein sequence ID" value="RYP81921.1"/>
    <property type="molecule type" value="Genomic_DNA"/>
</dbReference>
<dbReference type="PANTHER" id="PTHR43214">
    <property type="entry name" value="TWO-COMPONENT RESPONSE REGULATOR"/>
    <property type="match status" value="1"/>
</dbReference>
<dbReference type="CDD" id="cd06170">
    <property type="entry name" value="LuxR_C_like"/>
    <property type="match status" value="1"/>
</dbReference>
<keyword evidence="1 3" id="KW-0597">Phosphoprotein</keyword>
<evidence type="ECO:0000313" key="7">
    <source>
        <dbReference type="Proteomes" id="UP000295198"/>
    </source>
</evidence>
<protein>
    <submittedName>
        <fullName evidence="6">Response regulator transcription factor</fullName>
    </submittedName>
</protein>
<dbReference type="PROSITE" id="PS00622">
    <property type="entry name" value="HTH_LUXR_1"/>
    <property type="match status" value="1"/>
</dbReference>
<dbReference type="PROSITE" id="PS50043">
    <property type="entry name" value="HTH_LUXR_2"/>
    <property type="match status" value="1"/>
</dbReference>
<reference evidence="6 7" key="1">
    <citation type="submission" date="2019-01" db="EMBL/GenBank/DDBJ databases">
        <title>Nocardioides guangzhouensis sp. nov., an actinobacterium isolated from soil.</title>
        <authorList>
            <person name="Fu Y."/>
            <person name="Cai Y."/>
            <person name="Lin Z."/>
            <person name="Chen P."/>
        </authorList>
    </citation>
    <scope>NUCLEOTIDE SEQUENCE [LARGE SCALE GENOMIC DNA]</scope>
    <source>
        <strain evidence="6 7">130</strain>
    </source>
</reference>
<dbReference type="InterPro" id="IPR039420">
    <property type="entry name" value="WalR-like"/>
</dbReference>
<dbReference type="CDD" id="cd17535">
    <property type="entry name" value="REC_NarL-like"/>
    <property type="match status" value="1"/>
</dbReference>
<evidence type="ECO:0000259" key="4">
    <source>
        <dbReference type="PROSITE" id="PS50043"/>
    </source>
</evidence>
<evidence type="ECO:0000256" key="2">
    <source>
        <dbReference type="ARBA" id="ARBA00023125"/>
    </source>
</evidence>
<dbReference type="SMART" id="SM00421">
    <property type="entry name" value="HTH_LUXR"/>
    <property type="match status" value="1"/>
</dbReference>
<keyword evidence="7" id="KW-1185">Reference proteome</keyword>
<name>A0A4Q4Z4J4_9ACTN</name>
<dbReference type="SUPFAM" id="SSF46894">
    <property type="entry name" value="C-terminal effector domain of the bipartite response regulators"/>
    <property type="match status" value="1"/>
</dbReference>
<dbReference type="OrthoDB" id="9808843at2"/>
<dbReference type="InterPro" id="IPR000792">
    <property type="entry name" value="Tscrpt_reg_LuxR_C"/>
</dbReference>
<feature type="domain" description="Response regulatory" evidence="5">
    <location>
        <begin position="4"/>
        <end position="120"/>
    </location>
</feature>
<keyword evidence="2" id="KW-0238">DNA-binding</keyword>
<evidence type="ECO:0000256" key="3">
    <source>
        <dbReference type="PROSITE-ProRule" id="PRU00169"/>
    </source>
</evidence>
<feature type="modified residue" description="4-aspartylphosphate" evidence="3">
    <location>
        <position position="55"/>
    </location>
</feature>
<dbReference type="InterPro" id="IPR001789">
    <property type="entry name" value="Sig_transdc_resp-reg_receiver"/>
</dbReference>
<evidence type="ECO:0000256" key="1">
    <source>
        <dbReference type="ARBA" id="ARBA00022553"/>
    </source>
</evidence>
<dbReference type="InterPro" id="IPR016032">
    <property type="entry name" value="Sig_transdc_resp-reg_C-effctor"/>
</dbReference>
<dbReference type="Pfam" id="PF00072">
    <property type="entry name" value="Response_reg"/>
    <property type="match status" value="1"/>
</dbReference>
<dbReference type="Proteomes" id="UP000295198">
    <property type="component" value="Unassembled WGS sequence"/>
</dbReference>
<dbReference type="GO" id="GO:0006355">
    <property type="term" value="P:regulation of DNA-templated transcription"/>
    <property type="evidence" value="ECO:0007669"/>
    <property type="project" value="InterPro"/>
</dbReference>
<dbReference type="AlphaFoldDB" id="A0A4Q4Z4J4"/>
<dbReference type="Pfam" id="PF00196">
    <property type="entry name" value="GerE"/>
    <property type="match status" value="1"/>
</dbReference>
<dbReference type="RefSeq" id="WP_134720787.1">
    <property type="nucleotide sequence ID" value="NZ_SDKM01000057.1"/>
</dbReference>
<dbReference type="InterPro" id="IPR011006">
    <property type="entry name" value="CheY-like_superfamily"/>
</dbReference>
<accession>A0A4Q4Z4J4</accession>
<dbReference type="InterPro" id="IPR058245">
    <property type="entry name" value="NreC/VraR/RcsB-like_REC"/>
</dbReference>
<dbReference type="SMART" id="SM00448">
    <property type="entry name" value="REC"/>
    <property type="match status" value="1"/>
</dbReference>
<dbReference type="SUPFAM" id="SSF52172">
    <property type="entry name" value="CheY-like"/>
    <property type="match status" value="1"/>
</dbReference>
<organism evidence="6 7">
    <name type="scientific">Nocardioides guangzhouensis</name>
    <dbReference type="NCBI Taxonomy" id="2497878"/>
    <lineage>
        <taxon>Bacteria</taxon>
        <taxon>Bacillati</taxon>
        <taxon>Actinomycetota</taxon>
        <taxon>Actinomycetes</taxon>
        <taxon>Propionibacteriales</taxon>
        <taxon>Nocardioidaceae</taxon>
        <taxon>Nocardioides</taxon>
    </lineage>
</organism>
<dbReference type="PROSITE" id="PS50110">
    <property type="entry name" value="RESPONSE_REGULATORY"/>
    <property type="match status" value="1"/>
</dbReference>
<dbReference type="PRINTS" id="PR00038">
    <property type="entry name" value="HTHLUXR"/>
</dbReference>
<evidence type="ECO:0000313" key="6">
    <source>
        <dbReference type="EMBL" id="RYP81921.1"/>
    </source>
</evidence>
<proteinExistence type="predicted"/>
<evidence type="ECO:0000259" key="5">
    <source>
        <dbReference type="PROSITE" id="PS50110"/>
    </source>
</evidence>
<dbReference type="GO" id="GO:0003677">
    <property type="term" value="F:DNA binding"/>
    <property type="evidence" value="ECO:0007669"/>
    <property type="project" value="UniProtKB-KW"/>
</dbReference>